<organism evidence="1 2">
    <name type="scientific">Nitratireductor arenosus</name>
    <dbReference type="NCBI Taxonomy" id="2682096"/>
    <lineage>
        <taxon>Bacteria</taxon>
        <taxon>Pseudomonadati</taxon>
        <taxon>Pseudomonadota</taxon>
        <taxon>Alphaproteobacteria</taxon>
        <taxon>Hyphomicrobiales</taxon>
        <taxon>Phyllobacteriaceae</taxon>
        <taxon>Nitratireductor</taxon>
    </lineage>
</organism>
<dbReference type="Proteomes" id="UP000463224">
    <property type="component" value="Unassembled WGS sequence"/>
</dbReference>
<accession>A0A844QJL8</accession>
<dbReference type="RefSeq" id="WP_156715950.1">
    <property type="nucleotide sequence ID" value="NZ_WPHG01000010.1"/>
</dbReference>
<gene>
    <name evidence="1" type="ORF">GN330_22840</name>
</gene>
<evidence type="ECO:0000313" key="1">
    <source>
        <dbReference type="EMBL" id="MVB00087.1"/>
    </source>
</evidence>
<dbReference type="EMBL" id="WPHG01000010">
    <property type="protein sequence ID" value="MVB00087.1"/>
    <property type="molecule type" value="Genomic_DNA"/>
</dbReference>
<name>A0A844QJL8_9HYPH</name>
<sequence>MGTRAIIHVKNGDKDSDTLVTVYRQFDGYPTGLGDDIKSILGGKAIVNGYNDPSNVVNGMKCAAAMLIAGLKDGCGNVYIYPAGTSDVWEEYTYTIYALGDRLHLVCDATYGDGSEVYSGWLDDFDGAAVEQSEAA</sequence>
<keyword evidence="2" id="KW-1185">Reference proteome</keyword>
<reference evidence="1 2" key="1">
    <citation type="submission" date="2019-12" db="EMBL/GenBank/DDBJ databases">
        <title>Nitratireductor arenosus sp. nov., Isolated from sea sand, Jeju island, South Korea.</title>
        <authorList>
            <person name="Kim W."/>
        </authorList>
    </citation>
    <scope>NUCLEOTIDE SEQUENCE [LARGE SCALE GENOMIC DNA]</scope>
    <source>
        <strain evidence="1 2">CAU 1489</strain>
    </source>
</reference>
<proteinExistence type="predicted"/>
<comment type="caution">
    <text evidence="1">The sequence shown here is derived from an EMBL/GenBank/DDBJ whole genome shotgun (WGS) entry which is preliminary data.</text>
</comment>
<evidence type="ECO:0000313" key="2">
    <source>
        <dbReference type="Proteomes" id="UP000463224"/>
    </source>
</evidence>
<protein>
    <submittedName>
        <fullName evidence="1">Uncharacterized protein</fullName>
    </submittedName>
</protein>
<dbReference type="AlphaFoldDB" id="A0A844QJL8"/>